<evidence type="ECO:0000256" key="9">
    <source>
        <dbReference type="HAMAP-Rule" id="MF_00145"/>
    </source>
</evidence>
<dbReference type="SUPFAM" id="SSF53748">
    <property type="entry name" value="Phosphoglycerate kinase"/>
    <property type="match status" value="1"/>
</dbReference>
<feature type="binding site" evidence="9">
    <location>
        <begin position="353"/>
        <end position="356"/>
    </location>
    <ligand>
        <name>ATP</name>
        <dbReference type="ChEBI" id="CHEBI:30616"/>
    </ligand>
</feature>
<keyword evidence="12" id="KW-1185">Reference proteome</keyword>
<dbReference type="PANTHER" id="PTHR11406">
    <property type="entry name" value="PHOSPHOGLYCERATE KINASE"/>
    <property type="match status" value="1"/>
</dbReference>
<keyword evidence="9" id="KW-0963">Cytoplasm</keyword>
<feature type="binding site" evidence="9">
    <location>
        <position position="36"/>
    </location>
    <ligand>
        <name>substrate</name>
    </ligand>
</feature>
<evidence type="ECO:0000256" key="10">
    <source>
        <dbReference type="RuleBase" id="RU000532"/>
    </source>
</evidence>
<comment type="caution">
    <text evidence="11">The sequence shown here is derived from an EMBL/GenBank/DDBJ whole genome shotgun (WGS) entry which is preliminary data.</text>
</comment>
<evidence type="ECO:0000313" key="12">
    <source>
        <dbReference type="Proteomes" id="UP000634455"/>
    </source>
</evidence>
<keyword evidence="6 9" id="KW-0547">Nucleotide-binding</keyword>
<dbReference type="RefSeq" id="WP_189638953.1">
    <property type="nucleotide sequence ID" value="NZ_BMZF01000001.1"/>
</dbReference>
<dbReference type="InterPro" id="IPR001576">
    <property type="entry name" value="Phosphoglycerate_kinase"/>
</dbReference>
<feature type="binding site" evidence="9">
    <location>
        <position position="323"/>
    </location>
    <ligand>
        <name>ATP</name>
        <dbReference type="ChEBI" id="CHEBI:30616"/>
    </ligand>
</feature>
<dbReference type="InterPro" id="IPR015911">
    <property type="entry name" value="Phosphoglycerate_kinase_CS"/>
</dbReference>
<feature type="binding site" evidence="9">
    <location>
        <begin position="21"/>
        <end position="23"/>
    </location>
    <ligand>
        <name>substrate</name>
    </ligand>
</feature>
<evidence type="ECO:0000256" key="5">
    <source>
        <dbReference type="ARBA" id="ARBA00022679"/>
    </source>
</evidence>
<evidence type="ECO:0000256" key="4">
    <source>
        <dbReference type="ARBA" id="ARBA00013061"/>
    </source>
</evidence>
<protein>
    <recommendedName>
        <fullName evidence="4 9">Phosphoglycerate kinase</fullName>
        <ecNumber evidence="4 9">2.7.2.3</ecNumber>
    </recommendedName>
</protein>
<dbReference type="PIRSF" id="PIRSF000724">
    <property type="entry name" value="Pgk"/>
    <property type="match status" value="1"/>
</dbReference>
<gene>
    <name evidence="9 11" type="primary">pgk</name>
    <name evidence="11" type="ORF">GCM10008927_04650</name>
</gene>
<sequence>MGLRTLDDFDFTGKNVLIRVDVNVPTDNGRVTDLTRLDRIVPTVLEVLKKGGKPILLSHFGRPTRGFELSLSVQQTVNALSQVLKHRVHFATSCIGETAQKAVETLPEGDVLLLENTRFHAGEKNNDPEFAKELAKLGDFFVSDTFSTAHRAHASVVGVAELLPSCAGRLMEEEIKQLEAALSKPERPVLAVVGGAKVSSKLELLTNLITPMDTIVIGGGMANTFLAAQGYNVGQSLCEHDLLDTARDILKNAKDANCEIVLPVDIVTSREFKAYSDNETLPADACPADSMILDAGPKTVEIIKSHLDKSKTVIWNGPLGAFEIHPYNTATDAAATHVAALTKAGKLLSVAGGGDTVAALNSSNAGKDFTYISTAGGAFLEWLEGKTLPGVAVLQY</sequence>
<comment type="similarity">
    <text evidence="2 9 10">Belongs to the phosphoglycerate kinase family.</text>
</comment>
<evidence type="ECO:0000256" key="8">
    <source>
        <dbReference type="ARBA" id="ARBA00022840"/>
    </source>
</evidence>
<comment type="pathway">
    <text evidence="9">Carbohydrate degradation; glycolysis; pyruvate from D-glyceraldehyde 3-phosphate: step 2/5.</text>
</comment>
<dbReference type="PRINTS" id="PR00477">
    <property type="entry name" value="PHGLYCKINASE"/>
</dbReference>
<keyword evidence="7 9" id="KW-0418">Kinase</keyword>
<dbReference type="GO" id="GO:0016301">
    <property type="term" value="F:kinase activity"/>
    <property type="evidence" value="ECO:0007669"/>
    <property type="project" value="UniProtKB-KW"/>
</dbReference>
<proteinExistence type="inferred from homology"/>
<keyword evidence="9" id="KW-0324">Glycolysis</keyword>
<dbReference type="InterPro" id="IPR036043">
    <property type="entry name" value="Phosphoglycerate_kinase_sf"/>
</dbReference>
<dbReference type="Pfam" id="PF00162">
    <property type="entry name" value="PGK"/>
    <property type="match status" value="1"/>
</dbReference>
<evidence type="ECO:0000256" key="3">
    <source>
        <dbReference type="ARBA" id="ARBA00011245"/>
    </source>
</evidence>
<dbReference type="EMBL" id="BMZF01000001">
    <property type="protein sequence ID" value="GHA43111.1"/>
    <property type="molecule type" value="Genomic_DNA"/>
</dbReference>
<comment type="subunit">
    <text evidence="3 9">Monomer.</text>
</comment>
<comment type="caution">
    <text evidence="9">Lacks conserved residue(s) required for the propagation of feature annotation.</text>
</comment>
<feature type="binding site" evidence="9">
    <location>
        <begin position="59"/>
        <end position="62"/>
    </location>
    <ligand>
        <name>substrate</name>
    </ligand>
</feature>
<keyword evidence="8 9" id="KW-0067">ATP-binding</keyword>
<dbReference type="Gene3D" id="3.40.50.1260">
    <property type="entry name" value="Phosphoglycerate kinase, N-terminal domain"/>
    <property type="match status" value="2"/>
</dbReference>
<dbReference type="EC" id="2.7.2.3" evidence="4 9"/>
<dbReference type="HAMAP" id="MF_00145">
    <property type="entry name" value="Phosphoglyc_kinase"/>
    <property type="match status" value="1"/>
</dbReference>
<comment type="catalytic activity">
    <reaction evidence="1 9 10">
        <text>(2R)-3-phosphoglycerate + ATP = (2R)-3-phospho-glyceroyl phosphate + ADP</text>
        <dbReference type="Rhea" id="RHEA:14801"/>
        <dbReference type="ChEBI" id="CHEBI:30616"/>
        <dbReference type="ChEBI" id="CHEBI:57604"/>
        <dbReference type="ChEBI" id="CHEBI:58272"/>
        <dbReference type="ChEBI" id="CHEBI:456216"/>
        <dbReference type="EC" id="2.7.2.3"/>
    </reaction>
</comment>
<dbReference type="PROSITE" id="PS00111">
    <property type="entry name" value="PGLYCERATE_KINASE"/>
    <property type="match status" value="1"/>
</dbReference>
<dbReference type="InterPro" id="IPR015824">
    <property type="entry name" value="Phosphoglycerate_kinase_N"/>
</dbReference>
<dbReference type="PANTHER" id="PTHR11406:SF23">
    <property type="entry name" value="PHOSPHOGLYCERATE KINASE 1, CHLOROPLASTIC-RELATED"/>
    <property type="match status" value="1"/>
</dbReference>
<feature type="binding site" evidence="9">
    <location>
        <position position="151"/>
    </location>
    <ligand>
        <name>substrate</name>
    </ligand>
</feature>
<feature type="binding site" evidence="9">
    <location>
        <position position="118"/>
    </location>
    <ligand>
        <name>substrate</name>
    </ligand>
</feature>
<accession>A0ABQ3CYU9</accession>
<evidence type="ECO:0000313" key="11">
    <source>
        <dbReference type="EMBL" id="GHA43111.1"/>
    </source>
</evidence>
<comment type="subcellular location">
    <subcellularLocation>
        <location evidence="9">Cytoplasm</location>
    </subcellularLocation>
</comment>
<name>A0ABQ3CYU9_9RHOB</name>
<feature type="binding site" evidence="9">
    <location>
        <position position="201"/>
    </location>
    <ligand>
        <name>ATP</name>
        <dbReference type="ChEBI" id="CHEBI:30616"/>
    </ligand>
</feature>
<evidence type="ECO:0000256" key="2">
    <source>
        <dbReference type="ARBA" id="ARBA00008982"/>
    </source>
</evidence>
<keyword evidence="5 9" id="KW-0808">Transferase</keyword>
<evidence type="ECO:0000256" key="6">
    <source>
        <dbReference type="ARBA" id="ARBA00022741"/>
    </source>
</evidence>
<organism evidence="11 12">
    <name type="scientific">Paramylibacter ulvae</name>
    <dbReference type="NCBI Taxonomy" id="1651968"/>
    <lineage>
        <taxon>Bacteria</taxon>
        <taxon>Pseudomonadati</taxon>
        <taxon>Pseudomonadota</taxon>
        <taxon>Alphaproteobacteria</taxon>
        <taxon>Rhodobacterales</taxon>
        <taxon>Paracoccaceae</taxon>
        <taxon>Paramylibacter</taxon>
    </lineage>
</organism>
<reference evidence="12" key="1">
    <citation type="journal article" date="2019" name="Int. J. Syst. Evol. Microbiol.">
        <title>The Global Catalogue of Microorganisms (GCM) 10K type strain sequencing project: providing services to taxonomists for standard genome sequencing and annotation.</title>
        <authorList>
            <consortium name="The Broad Institute Genomics Platform"/>
            <consortium name="The Broad Institute Genome Sequencing Center for Infectious Disease"/>
            <person name="Wu L."/>
            <person name="Ma J."/>
        </authorList>
    </citation>
    <scope>NUCLEOTIDE SEQUENCE [LARGE SCALE GENOMIC DNA]</scope>
    <source>
        <strain evidence="12">KCTC 32465</strain>
    </source>
</reference>
<evidence type="ECO:0000256" key="1">
    <source>
        <dbReference type="ARBA" id="ARBA00000642"/>
    </source>
</evidence>
<dbReference type="Proteomes" id="UP000634455">
    <property type="component" value="Unassembled WGS sequence"/>
</dbReference>
<evidence type="ECO:0000256" key="7">
    <source>
        <dbReference type="ARBA" id="ARBA00022777"/>
    </source>
</evidence>